<dbReference type="Gene3D" id="2.40.50.140">
    <property type="entry name" value="Nucleic acid-binding proteins"/>
    <property type="match status" value="1"/>
</dbReference>
<dbReference type="GO" id="GO:0005829">
    <property type="term" value="C:cytosol"/>
    <property type="evidence" value="ECO:0007669"/>
    <property type="project" value="UniProtKB-ARBA"/>
</dbReference>
<comment type="caution">
    <text evidence="3">The sequence shown here is derived from an EMBL/GenBank/DDBJ whole genome shotgun (WGS) entry which is preliminary data.</text>
</comment>
<proteinExistence type="predicted"/>
<dbReference type="CDD" id="cd04458">
    <property type="entry name" value="CSP_CDS"/>
    <property type="match status" value="1"/>
</dbReference>
<dbReference type="GO" id="GO:0003676">
    <property type="term" value="F:nucleic acid binding"/>
    <property type="evidence" value="ECO:0007669"/>
    <property type="project" value="InterPro"/>
</dbReference>
<protein>
    <submittedName>
        <fullName evidence="3">Cold shock domain-containing protein</fullName>
    </submittedName>
</protein>
<dbReference type="InterPro" id="IPR050181">
    <property type="entry name" value="Cold_shock_domain"/>
</dbReference>
<dbReference type="InterPro" id="IPR002059">
    <property type="entry name" value="CSP_DNA-bd"/>
</dbReference>
<dbReference type="SUPFAM" id="SSF50249">
    <property type="entry name" value="Nucleic acid-binding proteins"/>
    <property type="match status" value="1"/>
</dbReference>
<dbReference type="RefSeq" id="WP_147230824.1">
    <property type="nucleotide sequence ID" value="NZ_VOSB01000001.1"/>
</dbReference>
<dbReference type="SMART" id="SM00357">
    <property type="entry name" value="CSP"/>
    <property type="match status" value="1"/>
</dbReference>
<sequence>MIKWIKSLFGSSEGSSSSKGASSKVTQEGTVKFFNVRKGFGFITLKDSEEEIFVHKTNLKSKIKDKNKVTFNIEQSDKGPIATNVRVVKK</sequence>
<evidence type="ECO:0000313" key="4">
    <source>
        <dbReference type="Proteomes" id="UP000321938"/>
    </source>
</evidence>
<organism evidence="3 4">
    <name type="scientific">Psychroserpens burtonensis</name>
    <dbReference type="NCBI Taxonomy" id="49278"/>
    <lineage>
        <taxon>Bacteria</taxon>
        <taxon>Pseudomonadati</taxon>
        <taxon>Bacteroidota</taxon>
        <taxon>Flavobacteriia</taxon>
        <taxon>Flavobacteriales</taxon>
        <taxon>Flavobacteriaceae</taxon>
        <taxon>Psychroserpens</taxon>
    </lineage>
</organism>
<dbReference type="EMBL" id="VOSB01000001">
    <property type="protein sequence ID" value="TXE20365.1"/>
    <property type="molecule type" value="Genomic_DNA"/>
</dbReference>
<evidence type="ECO:0000256" key="1">
    <source>
        <dbReference type="RuleBase" id="RU000408"/>
    </source>
</evidence>
<dbReference type="Proteomes" id="UP000321938">
    <property type="component" value="Unassembled WGS sequence"/>
</dbReference>
<feature type="domain" description="CSD" evidence="2">
    <location>
        <begin position="26"/>
        <end position="87"/>
    </location>
</feature>
<evidence type="ECO:0000313" key="3">
    <source>
        <dbReference type="EMBL" id="TXE20365.1"/>
    </source>
</evidence>
<dbReference type="PANTHER" id="PTHR11544">
    <property type="entry name" value="COLD SHOCK DOMAIN CONTAINING PROTEINS"/>
    <property type="match status" value="1"/>
</dbReference>
<keyword evidence="4" id="KW-1185">Reference proteome</keyword>
<dbReference type="PRINTS" id="PR00050">
    <property type="entry name" value="COLDSHOCK"/>
</dbReference>
<name>A0A5C7BC17_9FLAO</name>
<dbReference type="InterPro" id="IPR012340">
    <property type="entry name" value="NA-bd_OB-fold"/>
</dbReference>
<accession>A0A5C7BC17</accession>
<gene>
    <name evidence="3" type="ORF">ES692_00835</name>
</gene>
<dbReference type="STRING" id="1123037.GCA_000425305_00598"/>
<dbReference type="Pfam" id="PF00313">
    <property type="entry name" value="CSD"/>
    <property type="match status" value="1"/>
</dbReference>
<dbReference type="AlphaFoldDB" id="A0A5C7BC17"/>
<dbReference type="OrthoDB" id="9805039at2"/>
<dbReference type="InterPro" id="IPR019844">
    <property type="entry name" value="CSD_CS"/>
</dbReference>
<dbReference type="PROSITE" id="PS51857">
    <property type="entry name" value="CSD_2"/>
    <property type="match status" value="1"/>
</dbReference>
<dbReference type="InterPro" id="IPR011129">
    <property type="entry name" value="CSD"/>
</dbReference>
<reference evidence="3 4" key="1">
    <citation type="submission" date="2019-08" db="EMBL/GenBank/DDBJ databases">
        <title>Genome of Psychroserpens burtonensis ACAM 167.</title>
        <authorList>
            <person name="Bowman J.P."/>
        </authorList>
    </citation>
    <scope>NUCLEOTIDE SEQUENCE [LARGE SCALE GENOMIC DNA]</scope>
    <source>
        <strain evidence="3 4">ACAM 167</strain>
    </source>
</reference>
<evidence type="ECO:0000259" key="2">
    <source>
        <dbReference type="PROSITE" id="PS51857"/>
    </source>
</evidence>
<comment type="subcellular location">
    <subcellularLocation>
        <location evidence="1">Cytoplasm</location>
    </subcellularLocation>
</comment>
<dbReference type="PROSITE" id="PS00352">
    <property type="entry name" value="CSD_1"/>
    <property type="match status" value="1"/>
</dbReference>